<comment type="similarity">
    <text evidence="1">In the C-terminal section; belongs to the flavoprotein pyridine nucleotide cytochrome reductase family.</text>
</comment>
<dbReference type="InterPro" id="IPR017927">
    <property type="entry name" value="FAD-bd_FR_type"/>
</dbReference>
<dbReference type="InterPro" id="IPR017938">
    <property type="entry name" value="Riboflavin_synthase-like_b-brl"/>
</dbReference>
<dbReference type="Gene3D" id="2.40.30.10">
    <property type="entry name" value="Translation factors"/>
    <property type="match status" value="1"/>
</dbReference>
<dbReference type="Gene3D" id="1.10.490.10">
    <property type="entry name" value="Globins"/>
    <property type="match status" value="1"/>
</dbReference>
<dbReference type="PANTHER" id="PTHR43396">
    <property type="entry name" value="FLAVOHEMOPROTEIN"/>
    <property type="match status" value="1"/>
</dbReference>
<dbReference type="RefSeq" id="XP_069197277.1">
    <property type="nucleotide sequence ID" value="XM_069346067.1"/>
</dbReference>
<evidence type="ECO:0000256" key="7">
    <source>
        <dbReference type="ARBA" id="ARBA00023004"/>
    </source>
</evidence>
<dbReference type="InterPro" id="IPR009050">
    <property type="entry name" value="Globin-like_sf"/>
</dbReference>
<dbReference type="EMBL" id="JBFMKM010000014">
    <property type="protein sequence ID" value="KAL1297595.1"/>
    <property type="molecule type" value="Genomic_DNA"/>
</dbReference>
<keyword evidence="6" id="KW-0560">Oxidoreductase</keyword>
<protein>
    <recommendedName>
        <fullName evidence="2">nitric oxide dioxygenase</fullName>
        <ecNumber evidence="2">1.14.12.17</ecNumber>
    </recommendedName>
</protein>
<evidence type="ECO:0000256" key="2">
    <source>
        <dbReference type="ARBA" id="ARBA00012229"/>
    </source>
</evidence>
<evidence type="ECO:0000256" key="3">
    <source>
        <dbReference type="ARBA" id="ARBA00022575"/>
    </source>
</evidence>
<gene>
    <name evidence="13" type="ORF">AAFC00_006157</name>
</gene>
<dbReference type="SUPFAM" id="SSF63380">
    <property type="entry name" value="Riboflavin synthase domain-like"/>
    <property type="match status" value="1"/>
</dbReference>
<dbReference type="PRINTS" id="PR00406">
    <property type="entry name" value="CYTB5RDTASE"/>
</dbReference>
<feature type="domain" description="Globin" evidence="11">
    <location>
        <begin position="2"/>
        <end position="139"/>
    </location>
</feature>
<dbReference type="InterPro" id="IPR039261">
    <property type="entry name" value="FNR_nucleotide-bd"/>
</dbReference>
<dbReference type="Gene3D" id="3.40.50.80">
    <property type="entry name" value="Nucleotide-binding domain of ferredoxin-NADP reductase (FNR) module"/>
    <property type="match status" value="1"/>
</dbReference>
<keyword evidence="7" id="KW-0408">Iron</keyword>
<evidence type="ECO:0000259" key="11">
    <source>
        <dbReference type="PROSITE" id="PS01033"/>
    </source>
</evidence>
<dbReference type="CDD" id="cd06184">
    <property type="entry name" value="flavohem_like_fad_nad_binding"/>
    <property type="match status" value="1"/>
</dbReference>
<dbReference type="Pfam" id="PF08030">
    <property type="entry name" value="NAD_binding_6"/>
    <property type="match status" value="1"/>
</dbReference>
<dbReference type="Pfam" id="PF00042">
    <property type="entry name" value="Globin"/>
    <property type="match status" value="1"/>
</dbReference>
<dbReference type="InterPro" id="IPR000971">
    <property type="entry name" value="Globin"/>
</dbReference>
<sequence>MPLTPHQTTLIKATVPILKAHGNEITTRFYESLISEVPSLKNIFNLTNQKNGHQPMALASSLYAYASYIDDLGVLSPAVEKICQKHAALFVRPEQYDVVGTYLLRAMGEVLGEGLTDEVKEAWAVAYQQLASIMINREAELTTQSPDNWSDWRDFRIVRKVPESSNITSFYLEPVDGGHLPSFKPGQYISVRVDVPELGCMQTRQYSLSDAPGKPYYRISVKREDGVLRSSASKTENMPGVISNILHLSKSQGDIIQLSNPAGDFFYDGATDKGPVVCISAGVGVTPMMSILESPVASPDSSSASTNGATGNAKKITFIHATHDSETQPFTSFLSSISARNPDSIRTIIFNPRPSSSPLSSSQPAAATAAGGLQIHTTRLALSVLNAARDLFLDDKEAVYFVCGPASFMSDVRAWLEGKGVESTRVRSETFGTGALLG</sequence>
<evidence type="ECO:0000256" key="10">
    <source>
        <dbReference type="ARBA" id="ARBA00049433"/>
    </source>
</evidence>
<evidence type="ECO:0000313" key="14">
    <source>
        <dbReference type="Proteomes" id="UP001562354"/>
    </source>
</evidence>
<feature type="domain" description="FAD-binding FR-type" evidence="12">
    <location>
        <begin position="150"/>
        <end position="268"/>
    </location>
</feature>
<organism evidence="13 14">
    <name type="scientific">Neodothiora populina</name>
    <dbReference type="NCBI Taxonomy" id="2781224"/>
    <lineage>
        <taxon>Eukaryota</taxon>
        <taxon>Fungi</taxon>
        <taxon>Dikarya</taxon>
        <taxon>Ascomycota</taxon>
        <taxon>Pezizomycotina</taxon>
        <taxon>Dothideomycetes</taxon>
        <taxon>Dothideomycetidae</taxon>
        <taxon>Dothideales</taxon>
        <taxon>Dothioraceae</taxon>
        <taxon>Neodothiora</taxon>
    </lineage>
</organism>
<dbReference type="EC" id="1.14.12.17" evidence="2"/>
<keyword evidence="5" id="KW-0479">Metal-binding</keyword>
<evidence type="ECO:0000256" key="8">
    <source>
        <dbReference type="ARBA" id="ARBA00023027"/>
    </source>
</evidence>
<keyword evidence="4" id="KW-0349">Heme</keyword>
<name>A0ABR3P4D9_9PEZI</name>
<evidence type="ECO:0000256" key="5">
    <source>
        <dbReference type="ARBA" id="ARBA00022723"/>
    </source>
</evidence>
<dbReference type="SUPFAM" id="SSF52343">
    <property type="entry name" value="Ferredoxin reductase-like, C-terminal NADP-linked domain"/>
    <property type="match status" value="1"/>
</dbReference>
<dbReference type="PROSITE" id="PS01033">
    <property type="entry name" value="GLOBIN"/>
    <property type="match status" value="1"/>
</dbReference>
<comment type="catalytic activity">
    <reaction evidence="9">
        <text>2 nitric oxide + NADH + 2 O2 = 2 nitrate + NAD(+) + H(+)</text>
        <dbReference type="Rhea" id="RHEA:19469"/>
        <dbReference type="ChEBI" id="CHEBI:15378"/>
        <dbReference type="ChEBI" id="CHEBI:15379"/>
        <dbReference type="ChEBI" id="CHEBI:16480"/>
        <dbReference type="ChEBI" id="CHEBI:17632"/>
        <dbReference type="ChEBI" id="CHEBI:57540"/>
        <dbReference type="ChEBI" id="CHEBI:57945"/>
        <dbReference type="EC" id="1.14.12.17"/>
    </reaction>
</comment>
<keyword evidence="14" id="KW-1185">Reference proteome</keyword>
<keyword evidence="8" id="KW-0520">NAD</keyword>
<dbReference type="PROSITE" id="PS51384">
    <property type="entry name" value="FAD_FR"/>
    <property type="match status" value="1"/>
</dbReference>
<dbReference type="CDD" id="cd08922">
    <property type="entry name" value="FHb-globin"/>
    <property type="match status" value="1"/>
</dbReference>
<accession>A0ABR3P4D9</accession>
<evidence type="ECO:0000256" key="9">
    <source>
        <dbReference type="ARBA" id="ARBA00048649"/>
    </source>
</evidence>
<comment type="caution">
    <text evidence="13">The sequence shown here is derived from an EMBL/GenBank/DDBJ whole genome shotgun (WGS) entry which is preliminary data.</text>
</comment>
<keyword evidence="3" id="KW-0216">Detoxification</keyword>
<evidence type="ECO:0000313" key="13">
    <source>
        <dbReference type="EMBL" id="KAL1297595.1"/>
    </source>
</evidence>
<evidence type="ECO:0000256" key="6">
    <source>
        <dbReference type="ARBA" id="ARBA00023002"/>
    </source>
</evidence>
<dbReference type="InterPro" id="IPR013121">
    <property type="entry name" value="Fe_red_NAD-bd_6"/>
</dbReference>
<comment type="catalytic activity">
    <reaction evidence="10">
        <text>2 nitric oxide + NADPH + 2 O2 = 2 nitrate + NADP(+) + H(+)</text>
        <dbReference type="Rhea" id="RHEA:19465"/>
        <dbReference type="ChEBI" id="CHEBI:15378"/>
        <dbReference type="ChEBI" id="CHEBI:15379"/>
        <dbReference type="ChEBI" id="CHEBI:16480"/>
        <dbReference type="ChEBI" id="CHEBI:17632"/>
        <dbReference type="ChEBI" id="CHEBI:57783"/>
        <dbReference type="ChEBI" id="CHEBI:58349"/>
        <dbReference type="EC" id="1.14.12.17"/>
    </reaction>
</comment>
<dbReference type="PANTHER" id="PTHR43396:SF3">
    <property type="entry name" value="FLAVOHEMOPROTEIN"/>
    <property type="match status" value="1"/>
</dbReference>
<evidence type="ECO:0000259" key="12">
    <source>
        <dbReference type="PROSITE" id="PS51384"/>
    </source>
</evidence>
<evidence type="ECO:0000256" key="1">
    <source>
        <dbReference type="ARBA" id="ARBA00006401"/>
    </source>
</evidence>
<dbReference type="SUPFAM" id="SSF46458">
    <property type="entry name" value="Globin-like"/>
    <property type="match status" value="1"/>
</dbReference>
<reference evidence="13 14" key="1">
    <citation type="submission" date="2024-07" db="EMBL/GenBank/DDBJ databases">
        <title>Draft sequence of the Neodothiora populina.</title>
        <authorList>
            <person name="Drown D.D."/>
            <person name="Schuette U.S."/>
            <person name="Buechlein A.B."/>
            <person name="Rusch D.R."/>
            <person name="Winton L.W."/>
            <person name="Adams G.A."/>
        </authorList>
    </citation>
    <scope>NUCLEOTIDE SEQUENCE [LARGE SCALE GENOMIC DNA]</scope>
    <source>
        <strain evidence="13 14">CPC 39397</strain>
    </source>
</reference>
<dbReference type="Proteomes" id="UP001562354">
    <property type="component" value="Unassembled WGS sequence"/>
</dbReference>
<evidence type="ECO:0000256" key="4">
    <source>
        <dbReference type="ARBA" id="ARBA00022617"/>
    </source>
</evidence>
<dbReference type="InterPro" id="IPR012292">
    <property type="entry name" value="Globin/Proto"/>
</dbReference>
<dbReference type="GeneID" id="95979856"/>
<proteinExistence type="inferred from homology"/>